<feature type="signal peptide" evidence="4">
    <location>
        <begin position="1"/>
        <end position="23"/>
    </location>
</feature>
<dbReference type="Proteomes" id="UP000199670">
    <property type="component" value="Unassembled WGS sequence"/>
</dbReference>
<keyword evidence="1 4" id="KW-0813">Transport</keyword>
<gene>
    <name evidence="4" type="primary">lptA</name>
    <name evidence="6" type="ORF">GA0061081_10772</name>
</gene>
<comment type="function">
    <text evidence="4">Involved in the assembly of lipopolysaccharide (LPS). Required for the translocation of LPS from the inner membrane to the outer membrane. May form a bridge between the inner membrane and the outer membrane, via interactions with LptC and LptD, thereby facilitating LPS transfer across the periplasm.</text>
</comment>
<dbReference type="Gene3D" id="2.60.450.10">
    <property type="entry name" value="Lipopolysaccharide (LPS) transport protein A like domain"/>
    <property type="match status" value="1"/>
</dbReference>
<feature type="chain" id="PRO_5009005582" description="Lipopolysaccharide export system protein LptA" evidence="4">
    <location>
        <begin position="24"/>
        <end position="180"/>
    </location>
</feature>
<reference evidence="7" key="1">
    <citation type="submission" date="2016-08" db="EMBL/GenBank/DDBJ databases">
        <authorList>
            <person name="Varghese N."/>
            <person name="Submissions Spin"/>
        </authorList>
    </citation>
    <scope>NUCLEOTIDE SEQUENCE [LARGE SCALE GENOMIC DNA]</scope>
    <source>
        <strain evidence="7">R-53248</strain>
    </source>
</reference>
<name>A0A1C4C7P9_9GAMM</name>
<protein>
    <recommendedName>
        <fullName evidence="4">Lipopolysaccharide export system protein LptA</fullName>
    </recommendedName>
</protein>
<evidence type="ECO:0000256" key="3">
    <source>
        <dbReference type="ARBA" id="ARBA00022764"/>
    </source>
</evidence>
<evidence type="ECO:0000256" key="2">
    <source>
        <dbReference type="ARBA" id="ARBA00022729"/>
    </source>
</evidence>
<dbReference type="GO" id="GO:0030288">
    <property type="term" value="C:outer membrane-bounded periplasmic space"/>
    <property type="evidence" value="ECO:0007669"/>
    <property type="project" value="TreeGrafter"/>
</dbReference>
<keyword evidence="7" id="KW-1185">Reference proteome</keyword>
<organism evidence="6 7">
    <name type="scientific">Gilliamella bombicola</name>
    <dbReference type="NCBI Taxonomy" id="1798182"/>
    <lineage>
        <taxon>Bacteria</taxon>
        <taxon>Pseudomonadati</taxon>
        <taxon>Pseudomonadota</taxon>
        <taxon>Gammaproteobacteria</taxon>
        <taxon>Orbales</taxon>
        <taxon>Orbaceae</taxon>
        <taxon>Gilliamella</taxon>
    </lineage>
</organism>
<proteinExistence type="inferred from homology"/>
<sequence precursor="true">MSSLKKIVCSFILLLPISLSSFANEPTTQSESPKIFADNKPIAIDADNQQIDIENNTITFIGNVVIVQEGLTIKADKVVITEMQDTEKQKITAYGNPVNYKQILPKNNKVVTGHSSQVIYNVKQNNIVLQGNAELFQQDNHIISDQITYDVKKQQIFAQPGKNGRVKSTIIPNQVKEMSK</sequence>
<dbReference type="OrthoDB" id="7066728at2"/>
<evidence type="ECO:0000256" key="1">
    <source>
        <dbReference type="ARBA" id="ARBA00022448"/>
    </source>
</evidence>
<feature type="domain" description="Organic solvent tolerance-like N-terminal" evidence="5">
    <location>
        <begin position="44"/>
        <end position="154"/>
    </location>
</feature>
<dbReference type="GO" id="GO:0001530">
    <property type="term" value="F:lipopolysaccharide binding"/>
    <property type="evidence" value="ECO:0007669"/>
    <property type="project" value="InterPro"/>
</dbReference>
<evidence type="ECO:0000313" key="7">
    <source>
        <dbReference type="Proteomes" id="UP000199670"/>
    </source>
</evidence>
<dbReference type="PANTHER" id="PTHR36504:SF1">
    <property type="entry name" value="LIPOPOLYSACCHARIDE EXPORT SYSTEM PROTEIN LPTA"/>
    <property type="match status" value="1"/>
</dbReference>
<comment type="subunit">
    <text evidence="4">Component of the lipopolysaccharide transport and assembly complex.</text>
</comment>
<dbReference type="GO" id="GO:0015920">
    <property type="term" value="P:lipopolysaccharide transport"/>
    <property type="evidence" value="ECO:0007669"/>
    <property type="project" value="UniProtKB-UniRule"/>
</dbReference>
<comment type="subcellular location">
    <subcellularLocation>
        <location evidence="4">Periplasm</location>
    </subcellularLocation>
</comment>
<dbReference type="AlphaFoldDB" id="A0A1C4C7P9"/>
<dbReference type="STRING" id="1798182.GA0061081_10772"/>
<dbReference type="InterPro" id="IPR052037">
    <property type="entry name" value="LPS_export_LptA"/>
</dbReference>
<accession>A0A1C4C7P9</accession>
<dbReference type="GO" id="GO:0009279">
    <property type="term" value="C:cell outer membrane"/>
    <property type="evidence" value="ECO:0007669"/>
    <property type="project" value="TreeGrafter"/>
</dbReference>
<dbReference type="EMBL" id="FMAQ01000007">
    <property type="protein sequence ID" value="SCC15105.1"/>
    <property type="molecule type" value="Genomic_DNA"/>
</dbReference>
<dbReference type="NCBIfam" id="TIGR03002">
    <property type="entry name" value="outer_YhbN_LptA"/>
    <property type="match status" value="1"/>
</dbReference>
<dbReference type="GO" id="GO:0017089">
    <property type="term" value="F:glycolipid transfer activity"/>
    <property type="evidence" value="ECO:0007669"/>
    <property type="project" value="TreeGrafter"/>
</dbReference>
<dbReference type="GO" id="GO:0043165">
    <property type="term" value="P:Gram-negative-bacterium-type cell outer membrane assembly"/>
    <property type="evidence" value="ECO:0007669"/>
    <property type="project" value="UniProtKB-UniRule"/>
</dbReference>
<evidence type="ECO:0000259" key="5">
    <source>
        <dbReference type="Pfam" id="PF03968"/>
    </source>
</evidence>
<dbReference type="PANTHER" id="PTHR36504">
    <property type="entry name" value="LIPOPOLYSACCHARIDE EXPORT SYSTEM PROTEIN LPTA"/>
    <property type="match status" value="1"/>
</dbReference>
<dbReference type="Pfam" id="PF03968">
    <property type="entry name" value="LptD_N"/>
    <property type="match status" value="1"/>
</dbReference>
<evidence type="ECO:0000313" key="6">
    <source>
        <dbReference type="EMBL" id="SCC15105.1"/>
    </source>
</evidence>
<evidence type="ECO:0000256" key="4">
    <source>
        <dbReference type="HAMAP-Rule" id="MF_01914"/>
    </source>
</evidence>
<dbReference type="HAMAP" id="MF_01914">
    <property type="entry name" value="LPS_assembly_LptA"/>
    <property type="match status" value="1"/>
</dbReference>
<dbReference type="RefSeq" id="WP_091349115.1">
    <property type="nucleotide sequence ID" value="NZ_FMAQ01000007.1"/>
</dbReference>
<keyword evidence="2 4" id="KW-0732">Signal</keyword>
<dbReference type="InterPro" id="IPR005653">
    <property type="entry name" value="OstA-like_N"/>
</dbReference>
<comment type="similarity">
    <text evidence="4">Belongs to the LptA family.</text>
</comment>
<dbReference type="InterPro" id="IPR014340">
    <property type="entry name" value="LptA"/>
</dbReference>
<keyword evidence="3 4" id="KW-0574">Periplasm</keyword>